<dbReference type="Proteomes" id="UP000287651">
    <property type="component" value="Unassembled WGS sequence"/>
</dbReference>
<accession>A0A426XNY2</accession>
<comment type="caution">
    <text evidence="2">The sequence shown here is derived from an EMBL/GenBank/DDBJ whole genome shotgun (WGS) entry which is preliminary data.</text>
</comment>
<dbReference type="EMBL" id="AMZH03018837">
    <property type="protein sequence ID" value="RRT41125.1"/>
    <property type="molecule type" value="Genomic_DNA"/>
</dbReference>
<name>A0A426XNY2_ENSVE</name>
<proteinExistence type="predicted"/>
<reference evidence="2 3" key="1">
    <citation type="journal article" date="2014" name="Agronomy (Basel)">
        <title>A Draft Genome Sequence for Ensete ventricosum, the Drought-Tolerant Tree Against Hunger.</title>
        <authorList>
            <person name="Harrison J."/>
            <person name="Moore K.A."/>
            <person name="Paszkiewicz K."/>
            <person name="Jones T."/>
            <person name="Grant M."/>
            <person name="Ambacheew D."/>
            <person name="Muzemil S."/>
            <person name="Studholme D.J."/>
        </authorList>
    </citation>
    <scope>NUCLEOTIDE SEQUENCE [LARGE SCALE GENOMIC DNA]</scope>
</reference>
<evidence type="ECO:0000313" key="2">
    <source>
        <dbReference type="EMBL" id="RRT41125.1"/>
    </source>
</evidence>
<organism evidence="2 3">
    <name type="scientific">Ensete ventricosum</name>
    <name type="common">Abyssinian banana</name>
    <name type="synonym">Musa ensete</name>
    <dbReference type="NCBI Taxonomy" id="4639"/>
    <lineage>
        <taxon>Eukaryota</taxon>
        <taxon>Viridiplantae</taxon>
        <taxon>Streptophyta</taxon>
        <taxon>Embryophyta</taxon>
        <taxon>Tracheophyta</taxon>
        <taxon>Spermatophyta</taxon>
        <taxon>Magnoliopsida</taxon>
        <taxon>Liliopsida</taxon>
        <taxon>Zingiberales</taxon>
        <taxon>Musaceae</taxon>
        <taxon>Ensete</taxon>
    </lineage>
</organism>
<gene>
    <name evidence="2" type="ORF">B296_00030178</name>
</gene>
<sequence>MVGQPLKKIVKKPSTLRELKDIYPKEKFLISLKNKCTYMVLEQNASGEDALRGWLVAAFAADMKKAGLTTTEIRLQSEVWLESNPSIESRFGQCSWELARSASGARREYRELAGWCKGVRWKNTETRRKIIEGSRKACREFNHDKEKVLQIRHGPKIKLRHLAKDWMMQWELARSSLGDSSKGSGSSLGICQGIAEGRP</sequence>
<dbReference type="AlphaFoldDB" id="A0A426XNY2"/>
<evidence type="ECO:0000259" key="1">
    <source>
        <dbReference type="Pfam" id="PF24160"/>
    </source>
</evidence>
<feature type="domain" description="Root UVB sensitive protein C-terminal" evidence="1">
    <location>
        <begin position="2"/>
        <end position="74"/>
    </location>
</feature>
<dbReference type="Pfam" id="PF24160">
    <property type="entry name" value="UVB_sens_C"/>
    <property type="match status" value="1"/>
</dbReference>
<dbReference type="InterPro" id="IPR055412">
    <property type="entry name" value="UVB_sens_C"/>
</dbReference>
<evidence type="ECO:0000313" key="3">
    <source>
        <dbReference type="Proteomes" id="UP000287651"/>
    </source>
</evidence>
<protein>
    <recommendedName>
        <fullName evidence="1">Root UVB sensitive protein C-terminal domain-containing protein</fullName>
    </recommendedName>
</protein>